<feature type="compositionally biased region" description="Low complexity" evidence="1">
    <location>
        <begin position="1261"/>
        <end position="1272"/>
    </location>
</feature>
<feature type="region of interest" description="Disordered" evidence="1">
    <location>
        <begin position="954"/>
        <end position="991"/>
    </location>
</feature>
<feature type="region of interest" description="Disordered" evidence="1">
    <location>
        <begin position="631"/>
        <end position="756"/>
    </location>
</feature>
<feature type="compositionally biased region" description="Polar residues" evidence="1">
    <location>
        <begin position="265"/>
        <end position="283"/>
    </location>
</feature>
<feature type="compositionally biased region" description="Polar residues" evidence="1">
    <location>
        <begin position="833"/>
        <end position="847"/>
    </location>
</feature>
<feature type="compositionally biased region" description="Polar residues" evidence="1">
    <location>
        <begin position="651"/>
        <end position="670"/>
    </location>
</feature>
<feature type="compositionally biased region" description="Basic and acidic residues" evidence="1">
    <location>
        <begin position="878"/>
        <end position="890"/>
    </location>
</feature>
<feature type="region of interest" description="Disordered" evidence="1">
    <location>
        <begin position="558"/>
        <end position="583"/>
    </location>
</feature>
<feature type="region of interest" description="Disordered" evidence="1">
    <location>
        <begin position="365"/>
        <end position="394"/>
    </location>
</feature>
<accession>A0A0F7U558</accession>
<feature type="region of interest" description="Disordered" evidence="1">
    <location>
        <begin position="530"/>
        <end position="549"/>
    </location>
</feature>
<feature type="compositionally biased region" description="Low complexity" evidence="1">
    <location>
        <begin position="58"/>
        <end position="73"/>
    </location>
</feature>
<dbReference type="EMBL" id="LN714477">
    <property type="protein sequence ID" value="CEL64899.1"/>
    <property type="molecule type" value="Genomic_DNA"/>
</dbReference>
<feature type="compositionally biased region" description="Basic and acidic residues" evidence="1">
    <location>
        <begin position="631"/>
        <end position="648"/>
    </location>
</feature>
<feature type="region of interest" description="Disordered" evidence="1">
    <location>
        <begin position="452"/>
        <end position="497"/>
    </location>
</feature>
<feature type="region of interest" description="Disordered" evidence="1">
    <location>
        <begin position="1114"/>
        <end position="1181"/>
    </location>
</feature>
<evidence type="ECO:0000313" key="2">
    <source>
        <dbReference type="EMBL" id="CEL64899.1"/>
    </source>
</evidence>
<feature type="compositionally biased region" description="Polar residues" evidence="1">
    <location>
        <begin position="1136"/>
        <end position="1145"/>
    </location>
</feature>
<feature type="compositionally biased region" description="Basic and acidic residues" evidence="1">
    <location>
        <begin position="674"/>
        <end position="686"/>
    </location>
</feature>
<feature type="compositionally biased region" description="Basic and acidic residues" evidence="1">
    <location>
        <begin position="559"/>
        <end position="580"/>
    </location>
</feature>
<name>A0A0F7U558_NEOCL</name>
<feature type="region of interest" description="Disordered" evidence="1">
    <location>
        <begin position="202"/>
        <end position="283"/>
    </location>
</feature>
<gene>
    <name evidence="2" type="ORF">BN1204_007680</name>
</gene>
<feature type="region of interest" description="Disordered" evidence="1">
    <location>
        <begin position="1235"/>
        <end position="1340"/>
    </location>
</feature>
<feature type="region of interest" description="Disordered" evidence="1">
    <location>
        <begin position="1"/>
        <end position="89"/>
    </location>
</feature>
<protein>
    <submittedName>
        <fullName evidence="2">Uncharacterized protein</fullName>
    </submittedName>
</protein>
<feature type="compositionally biased region" description="Basic and acidic residues" evidence="1">
    <location>
        <begin position="801"/>
        <end position="811"/>
    </location>
</feature>
<feature type="region of interest" description="Disordered" evidence="1">
    <location>
        <begin position="779"/>
        <end position="847"/>
    </location>
</feature>
<feature type="compositionally biased region" description="Polar residues" evidence="1">
    <location>
        <begin position="954"/>
        <end position="979"/>
    </location>
</feature>
<feature type="compositionally biased region" description="Basic and acidic residues" evidence="1">
    <location>
        <begin position="1320"/>
        <end position="1335"/>
    </location>
</feature>
<feature type="compositionally biased region" description="Polar residues" evidence="1">
    <location>
        <begin position="461"/>
        <end position="496"/>
    </location>
</feature>
<organism evidence="2">
    <name type="scientific">Neospora caninum (strain Liverpool)</name>
    <dbReference type="NCBI Taxonomy" id="572307"/>
    <lineage>
        <taxon>Eukaryota</taxon>
        <taxon>Sar</taxon>
        <taxon>Alveolata</taxon>
        <taxon>Apicomplexa</taxon>
        <taxon>Conoidasida</taxon>
        <taxon>Coccidia</taxon>
        <taxon>Eucoccidiorida</taxon>
        <taxon>Eimeriorina</taxon>
        <taxon>Sarcocystidae</taxon>
        <taxon>Neospora</taxon>
    </lineage>
</organism>
<reference evidence="2" key="1">
    <citation type="journal article" date="2015" name="PLoS ONE">
        <title>Comprehensive Evaluation of Toxoplasma gondii VEG and Neospora caninum LIV Genomes with Tachyzoite Stage Transcriptome and Proteome Defines Novel Transcript Features.</title>
        <authorList>
            <person name="Ramaprasad A."/>
            <person name="Mourier T."/>
            <person name="Naeem R."/>
            <person name="Malas T.B."/>
            <person name="Moussa E."/>
            <person name="Panigrahi A."/>
            <person name="Vermont S.J."/>
            <person name="Otto T.D."/>
            <person name="Wastling J."/>
            <person name="Pain A."/>
        </authorList>
    </citation>
    <scope>NUCLEOTIDE SEQUENCE</scope>
    <source>
        <strain evidence="2">Liverpool</strain>
    </source>
</reference>
<evidence type="ECO:0000256" key="1">
    <source>
        <dbReference type="SAM" id="MobiDB-lite"/>
    </source>
</evidence>
<feature type="compositionally biased region" description="Basic and acidic residues" evidence="1">
    <location>
        <begin position="1235"/>
        <end position="1244"/>
    </location>
</feature>
<proteinExistence type="predicted"/>
<sequence length="1459" mass="157546">MSHVPGIEAPTSPKGSNHHGAETPPSASVDRRPVTPTLPAPVSSRLSPYSLVDRGPPASRLRASASALSSASAEGTSVDGKRPDGASPSLKNELLQSFAHMLLAMRSQRVAFGWQLSQVQRLVEQLAELPPAEGSLPSALPSSVVASLTGGDETLVTTHAEGTNETPLVAASAGTPCPATAGVRVEERAKQLHAGQPLPNAVTTIDMKRGVPHGNEPRKGESAGAANQEKPLALDASRGTGSDPKGRFFPGIPDGNSRLLAGSDVRTSVGPSTTRDEGSSFTASQLDPFSLFSSVPSSSRLELGVANLFHPGAVVSPQSRTSVEGAFADSSETLRREGIGSLLRSRQANGNDDALPEGKSISVTSLTDESAPVPQSVPFTASETGSAHGLAGPSVSLRRGSADLQSLERRIHGIRRAIELGMQFEDAYEMLTARRSPANSSEGGRLILDQAAREQRESPRHSINASKAVQAHAQDSVTASGVATRDSASVAGSETSRPLGLDDLTVVVTPARDSHKRRISSRIDAQLIAEESGKPPFQPSSHTPGAHWEGEETILAHPSVDRDRRSDTRKDAQRAAETARAHRRLQLDQPTVLREVLERRQRTLVRSERIRHLQSQMRVLETAREQMLAHERQMKARDSVGRRTDPEASRQAGQTSEASSGNACVMSSPSVAHVAHEQKPYEKREWAPNTGVAITPTGSLPLTRRRVQHPDERLLPPPQGESPSKGSPSDTVSDVPGGCPRFARGHTRARSQHTGTKGLLLYPTRFLADMMRDSVYELRHPRSPTDRATPLSRRLASQRPARVEQPPERHQGTPRSVSPDASLLSGILDTHPGSRSPNPNQFGSYRSDTYAGVPEALTHEWRAGSSRCRGAKSPAFIRSRESDRSEEDSRPPAGMPSPLRRGRFPGPPPPLRQIAGSATPARIVTRPPFGSDFNAAWMNERLFTSGDFYDYVPSQTNKTNSRGRSPSGQQHSRGVQVSWETDDVHAEDERDDFPVTEVDCYEGGSASIGVSWGGRIGAARDSRGKTQGVRETRESVGRLFSTQDRDVGDTQRVLTLRKSTGIVSPVRYCDSAVHRGPRCSIGAHPSTVEQYPSYFLYSTKESACGQEQSRFHRHCEIPGPKPRTVKTRTAADDGSTRNVNSSCSPRSAAMRGTPLRTAENAALRHPAPSATSCSGGAGPALKEASPRFTRLSMQPLFLSSVARRPGSSSCTREAAASQYPTVVDSVASLSWVKSLRSDHGDRNSTARSATPHRWRHPSSTPAPLAHAPLYAPSQIKAPPREQKKLKPPQLPLPSCSQRRDLSVRVSRSPSSTDGGKFALGRHERIKVGDDVDTRSQGRRKERVAQEVASVKKRSCDGDSALPDQRVTEASILQPVHVRLRVHIPPENGSNSRLAPPLTVRRLDPTTHKQFFERGQKYLNKLSLELPQDRTLMAVVSEGDVPVAVVRVRLTDDDSDPRAQ</sequence>
<feature type="region of interest" description="Disordered" evidence="1">
    <location>
        <begin position="864"/>
        <end position="925"/>
    </location>
</feature>
<feature type="compositionally biased region" description="Polar residues" evidence="1">
    <location>
        <begin position="721"/>
        <end position="732"/>
    </location>
</feature>